<dbReference type="HOGENOM" id="CLU_2702513_0_0_5"/>
<gene>
    <name evidence="1" type="ordered locus">RLO149_c042480</name>
</gene>
<protein>
    <submittedName>
        <fullName evidence="1">Uncharacterized protein</fullName>
    </submittedName>
</protein>
<evidence type="ECO:0000313" key="2">
    <source>
        <dbReference type="Proteomes" id="UP000001353"/>
    </source>
</evidence>
<proteinExistence type="predicted"/>
<name>F7ZHB6_ROSLO</name>
<keyword evidence="2" id="KW-1185">Reference proteome</keyword>
<dbReference type="KEGG" id="rli:RLO149_c042480"/>
<sequence length="73" mass="7858">MDIFAVAIATFHPAGVFWNLQPHARMPKRAFATVAGNTKAIDNLCLRGLLHGKVSLTLHGCFMAKAASRGKPI</sequence>
<dbReference type="Proteomes" id="UP000001353">
    <property type="component" value="Chromosome"/>
</dbReference>
<dbReference type="EMBL" id="CP002623">
    <property type="protein sequence ID" value="AEI96144.1"/>
    <property type="molecule type" value="Genomic_DNA"/>
</dbReference>
<accession>F7ZHB6</accession>
<reference evidence="1 2" key="1">
    <citation type="journal article" date="2011" name="BMC Genomics">
        <title>Comparative genome analysis and genome-guided physiological analysis of Roseobacter litoralis.</title>
        <authorList>
            <person name="Kalhoefer D."/>
            <person name="Thole S."/>
            <person name="Voget S."/>
            <person name="Lehmann R."/>
            <person name="Liesegang H."/>
            <person name="Wollher A."/>
            <person name="Daniel R."/>
            <person name="Simon M."/>
            <person name="Brinkhoff T."/>
        </authorList>
    </citation>
    <scope>NUCLEOTIDE SEQUENCE [LARGE SCALE GENOMIC DNA]</scope>
    <source>
        <strain evidence="2">ATCC 49566 / DSM 6996 / JCM 21268 / NBRC 15278 / OCh 149</strain>
    </source>
</reference>
<dbReference type="AlphaFoldDB" id="F7ZHB6"/>
<organism evidence="1 2">
    <name type="scientific">Roseobacter litoralis (strain ATCC 49566 / DSM 6996 / JCM 21268 / NBRC 15278 / OCh 149)</name>
    <dbReference type="NCBI Taxonomy" id="391595"/>
    <lineage>
        <taxon>Bacteria</taxon>
        <taxon>Pseudomonadati</taxon>
        <taxon>Pseudomonadota</taxon>
        <taxon>Alphaproteobacteria</taxon>
        <taxon>Rhodobacterales</taxon>
        <taxon>Roseobacteraceae</taxon>
        <taxon>Roseobacter</taxon>
    </lineage>
</organism>
<evidence type="ECO:0000313" key="1">
    <source>
        <dbReference type="EMBL" id="AEI96144.1"/>
    </source>
</evidence>